<dbReference type="AlphaFoldDB" id="F5RC35"/>
<proteinExistence type="inferred from homology"/>
<keyword evidence="3" id="KW-0378">Hydrolase</keyword>
<dbReference type="Pfam" id="PF00877">
    <property type="entry name" value="NLPC_P60"/>
    <property type="match status" value="1"/>
</dbReference>
<evidence type="ECO:0000256" key="4">
    <source>
        <dbReference type="ARBA" id="ARBA00022807"/>
    </source>
</evidence>
<gene>
    <name evidence="6" type="ORF">METUNv1_01676</name>
</gene>
<dbReference type="SUPFAM" id="SSF54001">
    <property type="entry name" value="Cysteine proteinases"/>
    <property type="match status" value="1"/>
</dbReference>
<evidence type="ECO:0000256" key="2">
    <source>
        <dbReference type="ARBA" id="ARBA00022670"/>
    </source>
</evidence>
<dbReference type="InterPro" id="IPR038765">
    <property type="entry name" value="Papain-like_cys_pep_sf"/>
</dbReference>
<reference evidence="6 7" key="1">
    <citation type="journal article" date="2011" name="J. Bacteriol.">
        <title>Genome sequence of Methyloversatilis universalis FAM5T, a methylotrophic representative of the order Rhodocyclales.</title>
        <authorList>
            <person name="Kittichotirat W."/>
            <person name="Good N.M."/>
            <person name="Hall R."/>
            <person name="Bringel F."/>
            <person name="Lajus A."/>
            <person name="Medigue C."/>
            <person name="Smalley N.E."/>
            <person name="Beck D."/>
            <person name="Bumgarner R."/>
            <person name="Vuilleumier S."/>
            <person name="Kalyuzhnaya M.G."/>
        </authorList>
    </citation>
    <scope>NUCLEOTIDE SEQUENCE [LARGE SCALE GENOMIC DNA]</scope>
    <source>
        <strain evidence="7">ATCC BAA-1314 / JCM 13912 / FAM5</strain>
    </source>
</reference>
<dbReference type="RefSeq" id="WP_008060676.1">
    <property type="nucleotide sequence ID" value="NZ_AFHG01000044.1"/>
</dbReference>
<evidence type="ECO:0000313" key="7">
    <source>
        <dbReference type="Proteomes" id="UP000005019"/>
    </source>
</evidence>
<dbReference type="InterPro" id="IPR000064">
    <property type="entry name" value="NLP_P60_dom"/>
</dbReference>
<evidence type="ECO:0000256" key="3">
    <source>
        <dbReference type="ARBA" id="ARBA00022801"/>
    </source>
</evidence>
<dbReference type="Proteomes" id="UP000005019">
    <property type="component" value="Unassembled WGS sequence"/>
</dbReference>
<dbReference type="GO" id="GO:0008234">
    <property type="term" value="F:cysteine-type peptidase activity"/>
    <property type="evidence" value="ECO:0007669"/>
    <property type="project" value="UniProtKB-KW"/>
</dbReference>
<comment type="similarity">
    <text evidence="1">Belongs to the peptidase C40 family.</text>
</comment>
<evidence type="ECO:0000259" key="5">
    <source>
        <dbReference type="PROSITE" id="PS51935"/>
    </source>
</evidence>
<organism evidence="6 7">
    <name type="scientific">Methyloversatilis universalis (strain ATCC BAA-1314 / DSM 25237 / JCM 13912 / CCUG 52030 / FAM5)</name>
    <dbReference type="NCBI Taxonomy" id="1000565"/>
    <lineage>
        <taxon>Bacteria</taxon>
        <taxon>Pseudomonadati</taxon>
        <taxon>Pseudomonadota</taxon>
        <taxon>Betaproteobacteria</taxon>
        <taxon>Nitrosomonadales</taxon>
        <taxon>Sterolibacteriaceae</taxon>
        <taxon>Methyloversatilis</taxon>
    </lineage>
</organism>
<dbReference type="EMBL" id="AFHG01000044">
    <property type="protein sequence ID" value="EGK71898.1"/>
    <property type="molecule type" value="Genomic_DNA"/>
</dbReference>
<protein>
    <recommendedName>
        <fullName evidence="5">NlpC/P60 domain-containing protein</fullName>
    </recommendedName>
</protein>
<sequence length="133" mass="14507">MIEHYIGKPWQSGAQGPDAYDCYGLVRAVLRDCCGIEAPLVAFDASRSADCLRTVEEQRRRHVWREIAAPQPWCVALMGHGKKPHHVGIVLPDGRVLHSAEGHGVVVHSLAQLALGGWRILSLLAWAGDEVAA</sequence>
<keyword evidence="7" id="KW-1185">Reference proteome</keyword>
<comment type="caution">
    <text evidence="6">The sequence shown here is derived from an EMBL/GenBank/DDBJ whole genome shotgun (WGS) entry which is preliminary data.</text>
</comment>
<dbReference type="OrthoDB" id="9807055at2"/>
<dbReference type="Gene3D" id="3.90.1720.10">
    <property type="entry name" value="endopeptidase domain like (from Nostoc punctiforme)"/>
    <property type="match status" value="1"/>
</dbReference>
<accession>F5RC35</accession>
<evidence type="ECO:0000256" key="1">
    <source>
        <dbReference type="ARBA" id="ARBA00007074"/>
    </source>
</evidence>
<evidence type="ECO:0000313" key="6">
    <source>
        <dbReference type="EMBL" id="EGK71898.1"/>
    </source>
</evidence>
<dbReference type="STRING" id="1000565.METUNv1_01676"/>
<name>F5RC35_METUF</name>
<dbReference type="eggNOG" id="COG0791">
    <property type="taxonomic scope" value="Bacteria"/>
</dbReference>
<keyword evidence="4" id="KW-0788">Thiol protease</keyword>
<dbReference type="PROSITE" id="PS51935">
    <property type="entry name" value="NLPC_P60"/>
    <property type="match status" value="1"/>
</dbReference>
<feature type="domain" description="NlpC/P60" evidence="5">
    <location>
        <begin position="1"/>
        <end position="129"/>
    </location>
</feature>
<dbReference type="GO" id="GO:0006508">
    <property type="term" value="P:proteolysis"/>
    <property type="evidence" value="ECO:0007669"/>
    <property type="project" value="UniProtKB-KW"/>
</dbReference>
<keyword evidence="2" id="KW-0645">Protease</keyword>